<accession>A0AAD7PDK8</accession>
<dbReference type="InterPro" id="IPR001907">
    <property type="entry name" value="ClpP"/>
</dbReference>
<name>A0AAD7PDK8_QUISA</name>
<evidence type="ECO:0000256" key="4">
    <source>
        <dbReference type="ARBA" id="ARBA00022825"/>
    </source>
</evidence>
<dbReference type="Gene3D" id="3.90.226.10">
    <property type="entry name" value="2-enoyl-CoA Hydratase, Chain A, domain 1"/>
    <property type="match status" value="1"/>
</dbReference>
<dbReference type="Proteomes" id="UP001163823">
    <property type="component" value="Chromosome 11"/>
</dbReference>
<evidence type="ECO:0000256" key="1">
    <source>
        <dbReference type="ARBA" id="ARBA00007039"/>
    </source>
</evidence>
<comment type="catalytic activity">
    <reaction evidence="5 6">
        <text>Hydrolysis of proteins to small peptides in the presence of ATP and magnesium. alpha-casein is the usual test substrate. In the absence of ATP, only oligopeptides shorter than five residues are hydrolyzed (such as succinyl-Leu-Tyr-|-NHMec, and Leu-Tyr-Leu-|-Tyr-Trp, in which cleavage of the -Tyr-|-Leu- and -Tyr-|-Trp bonds also occurs).</text>
        <dbReference type="EC" id="3.4.21.92"/>
    </reaction>
</comment>
<feature type="active site" evidence="6">
    <location>
        <position position="49"/>
    </location>
</feature>
<dbReference type="GO" id="GO:0009368">
    <property type="term" value="C:endopeptidase Clp complex"/>
    <property type="evidence" value="ECO:0007669"/>
    <property type="project" value="TreeGrafter"/>
</dbReference>
<evidence type="ECO:0000313" key="9">
    <source>
        <dbReference type="EMBL" id="KAJ7950910.1"/>
    </source>
</evidence>
<dbReference type="InterPro" id="IPR023562">
    <property type="entry name" value="ClpP/TepA"/>
</dbReference>
<dbReference type="GO" id="GO:0009532">
    <property type="term" value="C:plastid stroma"/>
    <property type="evidence" value="ECO:0007669"/>
    <property type="project" value="UniProtKB-ARBA"/>
</dbReference>
<dbReference type="PANTHER" id="PTHR10381:SF50">
    <property type="entry name" value="ATP-DEPENDENT CLP PROTEASE PROTEOLYTIC SUBUNIT 3, CHLOROPLASTIC"/>
    <property type="match status" value="1"/>
</dbReference>
<dbReference type="SUPFAM" id="SSF52096">
    <property type="entry name" value="ClpP/crotonase"/>
    <property type="match status" value="1"/>
</dbReference>
<dbReference type="EMBL" id="JARAOO010000011">
    <property type="protein sequence ID" value="KAJ7950907.1"/>
    <property type="molecule type" value="Genomic_DNA"/>
</dbReference>
<proteinExistence type="inferred from homology"/>
<gene>
    <name evidence="8" type="ORF">O6P43_027032</name>
    <name evidence="9" type="ORF">O6P43_027035</name>
</gene>
<dbReference type="Pfam" id="PF00574">
    <property type="entry name" value="CLP_protease"/>
    <property type="match status" value="1"/>
</dbReference>
<comment type="similarity">
    <text evidence="1 7">Belongs to the peptidase S14 family.</text>
</comment>
<dbReference type="KEGG" id="qsa:O6P43_027032"/>
<dbReference type="PROSITE" id="PS00382">
    <property type="entry name" value="CLP_PROTEASE_HIS"/>
    <property type="match status" value="1"/>
</dbReference>
<dbReference type="InterPro" id="IPR029045">
    <property type="entry name" value="ClpP/crotonase-like_dom_sf"/>
</dbReference>
<comment type="caution">
    <text evidence="9">The sequence shown here is derived from an EMBL/GenBank/DDBJ whole genome shotgun (WGS) entry which is preliminary data.</text>
</comment>
<evidence type="ECO:0000256" key="6">
    <source>
        <dbReference type="PROSITE-ProRule" id="PRU10086"/>
    </source>
</evidence>
<dbReference type="InterPro" id="IPR033135">
    <property type="entry name" value="ClpP_His_AS"/>
</dbReference>
<dbReference type="AlphaFoldDB" id="A0AAD7PDK8"/>
<evidence type="ECO:0000256" key="2">
    <source>
        <dbReference type="ARBA" id="ARBA00022670"/>
    </source>
</evidence>
<dbReference type="GO" id="GO:0051117">
    <property type="term" value="F:ATPase binding"/>
    <property type="evidence" value="ECO:0007669"/>
    <property type="project" value="TreeGrafter"/>
</dbReference>
<evidence type="ECO:0000256" key="5">
    <source>
        <dbReference type="ARBA" id="ARBA00034021"/>
    </source>
</evidence>
<dbReference type="GO" id="GO:0004252">
    <property type="term" value="F:serine-type endopeptidase activity"/>
    <property type="evidence" value="ECO:0007669"/>
    <property type="project" value="UniProtKB-EC"/>
</dbReference>
<keyword evidence="2 9" id="KW-0645">Protease</keyword>
<dbReference type="PRINTS" id="PR00127">
    <property type="entry name" value="CLPPROTEASEP"/>
</dbReference>
<dbReference type="GO" id="GO:0006515">
    <property type="term" value="P:protein quality control for misfolded or incompletely synthesized proteins"/>
    <property type="evidence" value="ECO:0007669"/>
    <property type="project" value="TreeGrafter"/>
</dbReference>
<dbReference type="PANTHER" id="PTHR10381">
    <property type="entry name" value="ATP-DEPENDENT CLP PROTEASE PROTEOLYTIC SUBUNIT"/>
    <property type="match status" value="1"/>
</dbReference>
<evidence type="ECO:0000256" key="3">
    <source>
        <dbReference type="ARBA" id="ARBA00022801"/>
    </source>
</evidence>
<evidence type="ECO:0000313" key="10">
    <source>
        <dbReference type="Proteomes" id="UP001163823"/>
    </source>
</evidence>
<keyword evidence="3" id="KW-0378">Hydrolase</keyword>
<keyword evidence="10" id="KW-1185">Reference proteome</keyword>
<dbReference type="EMBL" id="JARAOO010000011">
    <property type="protein sequence ID" value="KAJ7950910.1"/>
    <property type="molecule type" value="Genomic_DNA"/>
</dbReference>
<evidence type="ECO:0000256" key="7">
    <source>
        <dbReference type="RuleBase" id="RU003567"/>
    </source>
</evidence>
<reference evidence="9" key="1">
    <citation type="journal article" date="2023" name="Science">
        <title>Elucidation of the pathway for biosynthesis of saponin adjuvants from the soapbark tree.</title>
        <authorList>
            <person name="Reed J."/>
            <person name="Orme A."/>
            <person name="El-Demerdash A."/>
            <person name="Owen C."/>
            <person name="Martin L.B.B."/>
            <person name="Misra R.C."/>
            <person name="Kikuchi S."/>
            <person name="Rejzek M."/>
            <person name="Martin A.C."/>
            <person name="Harkess A."/>
            <person name="Leebens-Mack J."/>
            <person name="Louveau T."/>
            <person name="Stephenson M.J."/>
            <person name="Osbourn A."/>
        </authorList>
    </citation>
    <scope>NUCLEOTIDE SEQUENCE</scope>
    <source>
        <strain evidence="9">S10</strain>
    </source>
</reference>
<protein>
    <recommendedName>
        <fullName evidence="7">ATP-dependent Clp protease proteolytic subunit</fullName>
    </recommendedName>
</protein>
<dbReference type="CDD" id="cd07017">
    <property type="entry name" value="S14_ClpP_2"/>
    <property type="match status" value="1"/>
</dbReference>
<evidence type="ECO:0000313" key="8">
    <source>
        <dbReference type="EMBL" id="KAJ7950907.1"/>
    </source>
</evidence>
<dbReference type="KEGG" id="qsa:O6P43_027035"/>
<organism evidence="9 10">
    <name type="scientific">Quillaja saponaria</name>
    <name type="common">Soap bark tree</name>
    <dbReference type="NCBI Taxonomy" id="32244"/>
    <lineage>
        <taxon>Eukaryota</taxon>
        <taxon>Viridiplantae</taxon>
        <taxon>Streptophyta</taxon>
        <taxon>Embryophyta</taxon>
        <taxon>Tracheophyta</taxon>
        <taxon>Spermatophyta</taxon>
        <taxon>Magnoliopsida</taxon>
        <taxon>eudicotyledons</taxon>
        <taxon>Gunneridae</taxon>
        <taxon>Pentapetalae</taxon>
        <taxon>rosids</taxon>
        <taxon>fabids</taxon>
        <taxon>Fabales</taxon>
        <taxon>Quillajaceae</taxon>
        <taxon>Quillaja</taxon>
    </lineage>
</organism>
<keyword evidence="4" id="KW-0720">Serine protease</keyword>
<dbReference type="GO" id="GO:0004176">
    <property type="term" value="F:ATP-dependent peptidase activity"/>
    <property type="evidence" value="ECO:0007669"/>
    <property type="project" value="InterPro"/>
</dbReference>
<sequence>MGIYDAMKLCKADVSTVCLGLSASMGAFLLASGTKGKRFCMPNARVMIHQPLGTAGGKIHVDSTDRDNFLNPREAKEYVLIDEVIDDGKPGLVAPIGDSSPPPKTRVWDPWKIEGSQKAKKNLPSEQKILQNGYLLLYELNCEELLVSHHKK</sequence>